<proteinExistence type="predicted"/>
<dbReference type="InterPro" id="IPR036465">
    <property type="entry name" value="vWFA_dom_sf"/>
</dbReference>
<protein>
    <recommendedName>
        <fullName evidence="3">VWFA domain-containing protein</fullName>
    </recommendedName>
</protein>
<evidence type="ECO:0000313" key="2">
    <source>
        <dbReference type="Proteomes" id="UP000253303"/>
    </source>
</evidence>
<dbReference type="Gene3D" id="3.40.50.410">
    <property type="entry name" value="von Willebrand factor, type A domain"/>
    <property type="match status" value="1"/>
</dbReference>
<name>A0A366LR30_9ACTN</name>
<evidence type="ECO:0008006" key="3">
    <source>
        <dbReference type="Google" id="ProtNLM"/>
    </source>
</evidence>
<dbReference type="Proteomes" id="UP000253303">
    <property type="component" value="Unassembled WGS sequence"/>
</dbReference>
<keyword evidence="2" id="KW-1185">Reference proteome</keyword>
<dbReference type="AlphaFoldDB" id="A0A366LR30"/>
<evidence type="ECO:0000313" key="1">
    <source>
        <dbReference type="EMBL" id="RBQ16277.1"/>
    </source>
</evidence>
<accession>A0A366LR30</accession>
<dbReference type="EMBL" id="QMEY01000017">
    <property type="protein sequence ID" value="RBQ16277.1"/>
    <property type="molecule type" value="Genomic_DNA"/>
</dbReference>
<dbReference type="OrthoDB" id="3542505at2"/>
<dbReference type="RefSeq" id="WP_113984257.1">
    <property type="nucleotide sequence ID" value="NZ_QMEY01000017.1"/>
</dbReference>
<gene>
    <name evidence="1" type="ORF">DP939_30365</name>
</gene>
<organism evidence="1 2">
    <name type="scientific">Spongiactinospora rosea</name>
    <dbReference type="NCBI Taxonomy" id="2248750"/>
    <lineage>
        <taxon>Bacteria</taxon>
        <taxon>Bacillati</taxon>
        <taxon>Actinomycetota</taxon>
        <taxon>Actinomycetes</taxon>
        <taxon>Streptosporangiales</taxon>
        <taxon>Streptosporangiaceae</taxon>
        <taxon>Spongiactinospora</taxon>
    </lineage>
</organism>
<comment type="caution">
    <text evidence="1">The sequence shown here is derived from an EMBL/GenBank/DDBJ whole genome shotgun (WGS) entry which is preliminary data.</text>
</comment>
<dbReference type="SUPFAM" id="SSF53300">
    <property type="entry name" value="vWA-like"/>
    <property type="match status" value="1"/>
</dbReference>
<sequence length="547" mass="58728">MSRKAAFPIAALWVAVMLYGAIVYAPQGVAALHRLVWPPPCGAALQLTVITAPENISAVRKKATEFTRTASVDGCPKYQILVSPTPPITELIRGLDNDWRQDSALVSDTHQSALGLYPNAWIADSTGEVGYVRGKLTESVLPPVLGRSVGSDRLVVAMGAHEADELRLFSGLALRDVTARLGPPLHPLPGISTAGLIAAADLMAAGEADAAANTARGGGSVIGLMCEVARTRDDEWGRTALLIPKHAVIDYNRSGLDQEGCKVPRPRAGKLDLRPLSSPDLSTLDYPFVTINWTDTVKNPELRRAAGEFECWLVAHPLFDATPGTCGRPDKSVPEPSRGGRATDADALTTAYTDFENKVPRIVTEMVLDVSGSMSRQSADLLARTRKAFPAIGPILNEDDRISLGRFYKKGDTTDLPNPSGNQSRTQLPQLAQRIAAPAPRLPDGRISEMIGLLDDHEDSFTVAVITDGGPLGREGRTPEKAIAEAIAENPKIHGLYILVIGEGACPRGLPDRQERRAGQAGRMVCVKSGPDVENALRTMITHLRKW</sequence>
<reference evidence="1 2" key="1">
    <citation type="submission" date="2018-06" db="EMBL/GenBank/DDBJ databases">
        <title>Sphaerisporangium craniellae sp. nov., isolated from a marine sponge in the South China Sea.</title>
        <authorList>
            <person name="Li L."/>
        </authorList>
    </citation>
    <scope>NUCLEOTIDE SEQUENCE [LARGE SCALE GENOMIC DNA]</scope>
    <source>
        <strain evidence="1 2">LHW63015</strain>
    </source>
</reference>